<keyword evidence="3" id="KW-1185">Reference proteome</keyword>
<proteinExistence type="predicted"/>
<reference evidence="2" key="1">
    <citation type="journal article" date="2020" name="Stud. Mycol.">
        <title>101 Dothideomycetes genomes: a test case for predicting lifestyles and emergence of pathogens.</title>
        <authorList>
            <person name="Haridas S."/>
            <person name="Albert R."/>
            <person name="Binder M."/>
            <person name="Bloem J."/>
            <person name="Labutti K."/>
            <person name="Salamov A."/>
            <person name="Andreopoulos B."/>
            <person name="Baker S."/>
            <person name="Barry K."/>
            <person name="Bills G."/>
            <person name="Bluhm B."/>
            <person name="Cannon C."/>
            <person name="Castanera R."/>
            <person name="Culley D."/>
            <person name="Daum C."/>
            <person name="Ezra D."/>
            <person name="Gonzalez J."/>
            <person name="Henrissat B."/>
            <person name="Kuo A."/>
            <person name="Liang C."/>
            <person name="Lipzen A."/>
            <person name="Lutzoni F."/>
            <person name="Magnuson J."/>
            <person name="Mondo S."/>
            <person name="Nolan M."/>
            <person name="Ohm R."/>
            <person name="Pangilinan J."/>
            <person name="Park H.-J."/>
            <person name="Ramirez L."/>
            <person name="Alfaro M."/>
            <person name="Sun H."/>
            <person name="Tritt A."/>
            <person name="Yoshinaga Y."/>
            <person name="Zwiers L.-H."/>
            <person name="Turgeon B."/>
            <person name="Goodwin S."/>
            <person name="Spatafora J."/>
            <person name="Crous P."/>
            <person name="Grigoriev I."/>
        </authorList>
    </citation>
    <scope>NUCLEOTIDE SEQUENCE</scope>
    <source>
        <strain evidence="2">CBS 113818</strain>
    </source>
</reference>
<dbReference type="AlphaFoldDB" id="A0A6A6ZQG4"/>
<evidence type="ECO:0000313" key="2">
    <source>
        <dbReference type="EMBL" id="KAF2822674.1"/>
    </source>
</evidence>
<name>A0A6A6ZQG4_9PLEO</name>
<feature type="transmembrane region" description="Helical" evidence="1">
    <location>
        <begin position="64"/>
        <end position="83"/>
    </location>
</feature>
<feature type="transmembrane region" description="Helical" evidence="1">
    <location>
        <begin position="250"/>
        <end position="268"/>
    </location>
</feature>
<sequence length="389" mass="44797">MSRPSTNILEGFLARIRQNSRHSPREIFSKGFRVYSFASVLVFGSVRVALAALITLALRSTWRATFPAYTLAAAIVEIIYAMVVIAKRDVRVSHFWVLSLLTLSTLGSSVAAYVLGYLWDPALRGILAVFLGANVLYFCERTLWATRFWRKPSMRLYAPVRSEEGDGVLNHEHSAANSWALEKLYQRVFPTLQPGSEIPAITAVTETEESRSMFHLKQPSGLLGPAIVPDGPDFWLFNSYPTVRWPWLKFHLVFLLFLSMVHTAYQLFQYVYIKQNHQECEWRCTYNIVYIWVYFPWVVIIAWMIKRPLSLSQRIVRRTTVAQLLAIYFALAWLLWAFAVYTTIMQPGGFVSRSVVGKVLWYLTHACNCMILLLLGIEFALRAFERQDR</sequence>
<feature type="transmembrane region" description="Helical" evidence="1">
    <location>
        <begin position="288"/>
        <end position="305"/>
    </location>
</feature>
<keyword evidence="1" id="KW-0472">Membrane</keyword>
<feature type="transmembrane region" description="Helical" evidence="1">
    <location>
        <begin position="325"/>
        <end position="344"/>
    </location>
</feature>
<dbReference type="EMBL" id="MU006234">
    <property type="protein sequence ID" value="KAF2822674.1"/>
    <property type="molecule type" value="Genomic_DNA"/>
</dbReference>
<keyword evidence="1" id="KW-1133">Transmembrane helix</keyword>
<feature type="transmembrane region" description="Helical" evidence="1">
    <location>
        <begin position="359"/>
        <end position="381"/>
    </location>
</feature>
<organism evidence="2 3">
    <name type="scientific">Ophiobolus disseminans</name>
    <dbReference type="NCBI Taxonomy" id="1469910"/>
    <lineage>
        <taxon>Eukaryota</taxon>
        <taxon>Fungi</taxon>
        <taxon>Dikarya</taxon>
        <taxon>Ascomycota</taxon>
        <taxon>Pezizomycotina</taxon>
        <taxon>Dothideomycetes</taxon>
        <taxon>Pleosporomycetidae</taxon>
        <taxon>Pleosporales</taxon>
        <taxon>Pleosporineae</taxon>
        <taxon>Phaeosphaeriaceae</taxon>
        <taxon>Ophiobolus</taxon>
    </lineage>
</organism>
<evidence type="ECO:0000313" key="3">
    <source>
        <dbReference type="Proteomes" id="UP000799424"/>
    </source>
</evidence>
<evidence type="ECO:0000256" key="1">
    <source>
        <dbReference type="SAM" id="Phobius"/>
    </source>
</evidence>
<gene>
    <name evidence="2" type="ORF">CC86DRAFT_373120</name>
</gene>
<protein>
    <submittedName>
        <fullName evidence="2">Uncharacterized protein</fullName>
    </submittedName>
</protein>
<dbReference type="Proteomes" id="UP000799424">
    <property type="component" value="Unassembled WGS sequence"/>
</dbReference>
<feature type="transmembrane region" description="Helical" evidence="1">
    <location>
        <begin position="95"/>
        <end position="119"/>
    </location>
</feature>
<feature type="transmembrane region" description="Helical" evidence="1">
    <location>
        <begin position="125"/>
        <end position="144"/>
    </location>
</feature>
<accession>A0A6A6ZQG4</accession>
<keyword evidence="1" id="KW-0812">Transmembrane</keyword>
<feature type="transmembrane region" description="Helical" evidence="1">
    <location>
        <begin position="34"/>
        <end position="58"/>
    </location>
</feature>